<evidence type="ECO:0000256" key="3">
    <source>
        <dbReference type="ARBA" id="ARBA00022741"/>
    </source>
</evidence>
<gene>
    <name evidence="6" type="ORF">UU57_C0006G0006</name>
</gene>
<dbReference type="GO" id="GO:0016887">
    <property type="term" value="F:ATP hydrolysis activity"/>
    <property type="evidence" value="ECO:0007669"/>
    <property type="project" value="InterPro"/>
</dbReference>
<keyword evidence="2" id="KW-0813">Transport</keyword>
<evidence type="ECO:0000259" key="5">
    <source>
        <dbReference type="PROSITE" id="PS50893"/>
    </source>
</evidence>
<dbReference type="InterPro" id="IPR017911">
    <property type="entry name" value="MacB-like_ATP-bd"/>
</dbReference>
<keyword evidence="4" id="KW-0067">ATP-binding</keyword>
<dbReference type="CDD" id="cd03255">
    <property type="entry name" value="ABC_MJ0796_LolCDE_FtsE"/>
    <property type="match status" value="1"/>
</dbReference>
<dbReference type="PROSITE" id="PS50893">
    <property type="entry name" value="ABC_TRANSPORTER_2"/>
    <property type="match status" value="1"/>
</dbReference>
<dbReference type="InterPro" id="IPR017871">
    <property type="entry name" value="ABC_transporter-like_CS"/>
</dbReference>
<dbReference type="PATRIC" id="fig|1618597.3.peg.192"/>
<evidence type="ECO:0000313" key="7">
    <source>
        <dbReference type="Proteomes" id="UP000034286"/>
    </source>
</evidence>
<sequence>MRKILKFLKGSARVTCYMIKLQNVSKIYQLGEDKVEAVNKVSLHIKAGEYCGILGSSGSGKSTLMYLIGLLDRPSSGKIIINGDDVSKLSDVELSKVRNHKIGFVFQSFNLISRFTVLENVLMPTKYTKGKLDFDVHKKAEELLKKFGIYERRNFFPNKISGGQQQRVAIARALIMNPSVIIADEPTGNLDTKTGNEIIKLLESLNKELGVTVIIVTHEKDIADRTNRRIYMKDGKITEKYI</sequence>
<dbReference type="Proteomes" id="UP000034286">
    <property type="component" value="Unassembled WGS sequence"/>
</dbReference>
<dbReference type="GO" id="GO:0098796">
    <property type="term" value="C:membrane protein complex"/>
    <property type="evidence" value="ECO:0007669"/>
    <property type="project" value="UniProtKB-ARBA"/>
</dbReference>
<evidence type="ECO:0000313" key="6">
    <source>
        <dbReference type="EMBL" id="KKS05455.1"/>
    </source>
</evidence>
<name>A0A0G0VX71_9BACT</name>
<protein>
    <recommendedName>
        <fullName evidence="5">ABC transporter domain-containing protein</fullName>
    </recommendedName>
</protein>
<evidence type="ECO:0000256" key="2">
    <source>
        <dbReference type="ARBA" id="ARBA00022448"/>
    </source>
</evidence>
<accession>A0A0G0VX71</accession>
<dbReference type="PROSITE" id="PS00211">
    <property type="entry name" value="ABC_TRANSPORTER_1"/>
    <property type="match status" value="1"/>
</dbReference>
<proteinExistence type="inferred from homology"/>
<dbReference type="Pfam" id="PF00005">
    <property type="entry name" value="ABC_tran"/>
    <property type="match status" value="1"/>
</dbReference>
<dbReference type="PANTHER" id="PTHR42798:SF6">
    <property type="entry name" value="CELL DIVISION ATP-BINDING PROTEIN FTSE"/>
    <property type="match status" value="1"/>
</dbReference>
<comment type="caution">
    <text evidence="6">The sequence shown here is derived from an EMBL/GenBank/DDBJ whole genome shotgun (WGS) entry which is preliminary data.</text>
</comment>
<comment type="similarity">
    <text evidence="1">Belongs to the ABC transporter superfamily.</text>
</comment>
<dbReference type="PANTHER" id="PTHR42798">
    <property type="entry name" value="LIPOPROTEIN-RELEASING SYSTEM ATP-BINDING PROTEIN LOLD"/>
    <property type="match status" value="1"/>
</dbReference>
<dbReference type="GO" id="GO:0022857">
    <property type="term" value="F:transmembrane transporter activity"/>
    <property type="evidence" value="ECO:0007669"/>
    <property type="project" value="UniProtKB-ARBA"/>
</dbReference>
<keyword evidence="3" id="KW-0547">Nucleotide-binding</keyword>
<dbReference type="SUPFAM" id="SSF52540">
    <property type="entry name" value="P-loop containing nucleoside triphosphate hydrolases"/>
    <property type="match status" value="1"/>
</dbReference>
<feature type="domain" description="ABC transporter" evidence="5">
    <location>
        <begin position="19"/>
        <end position="242"/>
    </location>
</feature>
<dbReference type="InterPro" id="IPR003439">
    <property type="entry name" value="ABC_transporter-like_ATP-bd"/>
</dbReference>
<dbReference type="GO" id="GO:0005524">
    <property type="term" value="F:ATP binding"/>
    <property type="evidence" value="ECO:0007669"/>
    <property type="project" value="UniProtKB-KW"/>
</dbReference>
<dbReference type="AlphaFoldDB" id="A0A0G0VX71"/>
<evidence type="ECO:0000256" key="1">
    <source>
        <dbReference type="ARBA" id="ARBA00005417"/>
    </source>
</evidence>
<dbReference type="SMART" id="SM00382">
    <property type="entry name" value="AAA"/>
    <property type="match status" value="1"/>
</dbReference>
<dbReference type="InterPro" id="IPR027417">
    <property type="entry name" value="P-loop_NTPase"/>
</dbReference>
<dbReference type="Gene3D" id="3.40.50.300">
    <property type="entry name" value="P-loop containing nucleotide triphosphate hydrolases"/>
    <property type="match status" value="1"/>
</dbReference>
<dbReference type="FunFam" id="3.40.50.300:FF:000032">
    <property type="entry name" value="Export ABC transporter ATP-binding protein"/>
    <property type="match status" value="1"/>
</dbReference>
<organism evidence="6 7">
    <name type="scientific">Candidatus Woesebacteria bacterium GW2011_GWE1_41_24</name>
    <dbReference type="NCBI Taxonomy" id="1618597"/>
    <lineage>
        <taxon>Bacteria</taxon>
        <taxon>Candidatus Woeseibacteriota</taxon>
    </lineage>
</organism>
<evidence type="ECO:0000256" key="4">
    <source>
        <dbReference type="ARBA" id="ARBA00022840"/>
    </source>
</evidence>
<dbReference type="InterPro" id="IPR003593">
    <property type="entry name" value="AAA+_ATPase"/>
</dbReference>
<dbReference type="EMBL" id="LCBD01000006">
    <property type="protein sequence ID" value="KKS05455.1"/>
    <property type="molecule type" value="Genomic_DNA"/>
</dbReference>
<reference evidence="6 7" key="1">
    <citation type="journal article" date="2015" name="Nature">
        <title>rRNA introns, odd ribosomes, and small enigmatic genomes across a large radiation of phyla.</title>
        <authorList>
            <person name="Brown C.T."/>
            <person name="Hug L.A."/>
            <person name="Thomas B.C."/>
            <person name="Sharon I."/>
            <person name="Castelle C.J."/>
            <person name="Singh A."/>
            <person name="Wilkins M.J."/>
            <person name="Williams K.H."/>
            <person name="Banfield J.F."/>
        </authorList>
    </citation>
    <scope>NUCLEOTIDE SEQUENCE [LARGE SCALE GENOMIC DNA]</scope>
</reference>